<keyword evidence="4 7" id="KW-0472">Membrane</keyword>
<feature type="transmembrane region" description="Helical" evidence="7">
    <location>
        <begin position="70"/>
        <end position="93"/>
    </location>
</feature>
<dbReference type="InterPro" id="IPR049326">
    <property type="entry name" value="Rhodopsin_dom_fungi"/>
</dbReference>
<dbReference type="Proteomes" id="UP001174691">
    <property type="component" value="Unassembled WGS sequence"/>
</dbReference>
<evidence type="ECO:0000256" key="2">
    <source>
        <dbReference type="ARBA" id="ARBA00022692"/>
    </source>
</evidence>
<feature type="transmembrane region" description="Helical" evidence="7">
    <location>
        <begin position="145"/>
        <end position="165"/>
    </location>
</feature>
<dbReference type="InterPro" id="IPR052337">
    <property type="entry name" value="SAT4-like"/>
</dbReference>
<evidence type="ECO:0000256" key="5">
    <source>
        <dbReference type="ARBA" id="ARBA00038359"/>
    </source>
</evidence>
<keyword evidence="10" id="KW-1185">Reference proteome</keyword>
<evidence type="ECO:0000256" key="4">
    <source>
        <dbReference type="ARBA" id="ARBA00023136"/>
    </source>
</evidence>
<reference evidence="9" key="1">
    <citation type="submission" date="2022-07" db="EMBL/GenBank/DDBJ databases">
        <title>Fungi with potential for degradation of polypropylene.</title>
        <authorList>
            <person name="Gostincar C."/>
        </authorList>
    </citation>
    <scope>NUCLEOTIDE SEQUENCE</scope>
    <source>
        <strain evidence="9">EXF-13287</strain>
    </source>
</reference>
<dbReference type="GO" id="GO:0016020">
    <property type="term" value="C:membrane"/>
    <property type="evidence" value="ECO:0007669"/>
    <property type="project" value="UniProtKB-SubCell"/>
</dbReference>
<evidence type="ECO:0000313" key="9">
    <source>
        <dbReference type="EMBL" id="KAJ9134198.1"/>
    </source>
</evidence>
<feature type="transmembrane region" description="Helical" evidence="7">
    <location>
        <begin position="194"/>
        <end position="214"/>
    </location>
</feature>
<proteinExistence type="inferred from homology"/>
<protein>
    <submittedName>
        <fullName evidence="9">Integral membrane protein</fullName>
    </submittedName>
</protein>
<feature type="compositionally biased region" description="Gly residues" evidence="6">
    <location>
        <begin position="306"/>
        <end position="318"/>
    </location>
</feature>
<organism evidence="9 10">
    <name type="scientific">Coniochaeta hoffmannii</name>
    <dbReference type="NCBI Taxonomy" id="91930"/>
    <lineage>
        <taxon>Eukaryota</taxon>
        <taxon>Fungi</taxon>
        <taxon>Dikarya</taxon>
        <taxon>Ascomycota</taxon>
        <taxon>Pezizomycotina</taxon>
        <taxon>Sordariomycetes</taxon>
        <taxon>Sordariomycetidae</taxon>
        <taxon>Coniochaetales</taxon>
        <taxon>Coniochaetaceae</taxon>
        <taxon>Coniochaeta</taxon>
    </lineage>
</organism>
<feature type="transmembrane region" description="Helical" evidence="7">
    <location>
        <begin position="264"/>
        <end position="284"/>
    </location>
</feature>
<feature type="compositionally biased region" description="Low complexity" evidence="6">
    <location>
        <begin position="320"/>
        <end position="348"/>
    </location>
</feature>
<comment type="subcellular location">
    <subcellularLocation>
        <location evidence="1">Membrane</location>
        <topology evidence="1">Multi-pass membrane protein</topology>
    </subcellularLocation>
</comment>
<sequence length="447" mass="47529">MTVGAVARAVTNGTAAASATATQQRISAENYGPQINFTIWLLTALSAMFLALRVYCKFLRHRGLWWDDHILIASWLCLATGCGMISYTVTLGFGRPLRYFDFKLLVPFLIHSNIAGTFSILAALWSKTSFAITVLRISNGWTKKFVWFIIISVNVSLGLSIALTWGQCKPFAKIYNPRLNGACMPKVYQIRYNIFTAAYSGAMDIVLAIVPWKIIWTLTMNKKEKFGVLVAMSMGIFAGITSLIKITTLPGIGNSDFTEATTQLVILATAESAITIMAASIPILRALIRDTRPPAGPAEFYHDGVPPGGGGGGGGGEMYTGTSGTRGTGRTSTTITSHASSRSSRVSRASTRWSKDFFEGGGGGWGGGNGGVLGLKRWSRGSFGVGGGGGGHHRRGSSAVSAVSQGRGLGLGQGQGQGAGCPPGRIMTTEEVVVEYEKNDVWIGKAF</sequence>
<dbReference type="PANTHER" id="PTHR33048">
    <property type="entry name" value="PTH11-LIKE INTEGRAL MEMBRANE PROTEIN (AFU_ORTHOLOGUE AFUA_5G11245)"/>
    <property type="match status" value="1"/>
</dbReference>
<dbReference type="PANTHER" id="PTHR33048:SF42">
    <property type="entry name" value="INTEGRAL MEMBRANE PROTEIN"/>
    <property type="match status" value="1"/>
</dbReference>
<keyword evidence="2 7" id="KW-0812">Transmembrane</keyword>
<evidence type="ECO:0000256" key="3">
    <source>
        <dbReference type="ARBA" id="ARBA00022989"/>
    </source>
</evidence>
<feature type="transmembrane region" description="Helical" evidence="7">
    <location>
        <begin position="105"/>
        <end position="125"/>
    </location>
</feature>
<keyword evidence="3 7" id="KW-1133">Transmembrane helix</keyword>
<dbReference type="EMBL" id="JANBVN010000187">
    <property type="protein sequence ID" value="KAJ9134198.1"/>
    <property type="molecule type" value="Genomic_DNA"/>
</dbReference>
<comment type="similarity">
    <text evidence="5">Belongs to the SAT4 family.</text>
</comment>
<gene>
    <name evidence="9" type="ORF">NKR19_g8759</name>
</gene>
<evidence type="ECO:0000259" key="8">
    <source>
        <dbReference type="Pfam" id="PF20684"/>
    </source>
</evidence>
<dbReference type="AlphaFoldDB" id="A0AA38VEC1"/>
<name>A0AA38VEC1_9PEZI</name>
<evidence type="ECO:0000256" key="6">
    <source>
        <dbReference type="SAM" id="MobiDB-lite"/>
    </source>
</evidence>
<accession>A0AA38VEC1</accession>
<feature type="region of interest" description="Disordered" evidence="6">
    <location>
        <begin position="306"/>
        <end position="348"/>
    </location>
</feature>
<evidence type="ECO:0000313" key="10">
    <source>
        <dbReference type="Proteomes" id="UP001174691"/>
    </source>
</evidence>
<evidence type="ECO:0000256" key="7">
    <source>
        <dbReference type="SAM" id="Phobius"/>
    </source>
</evidence>
<dbReference type="Pfam" id="PF20684">
    <property type="entry name" value="Fung_rhodopsin"/>
    <property type="match status" value="1"/>
</dbReference>
<feature type="transmembrane region" description="Helical" evidence="7">
    <location>
        <begin position="37"/>
        <end position="58"/>
    </location>
</feature>
<comment type="caution">
    <text evidence="9">The sequence shown here is derived from an EMBL/GenBank/DDBJ whole genome shotgun (WGS) entry which is preliminary data.</text>
</comment>
<feature type="transmembrane region" description="Helical" evidence="7">
    <location>
        <begin position="226"/>
        <end position="244"/>
    </location>
</feature>
<feature type="domain" description="Rhodopsin" evidence="8">
    <location>
        <begin position="52"/>
        <end position="289"/>
    </location>
</feature>
<feature type="region of interest" description="Disordered" evidence="6">
    <location>
        <begin position="386"/>
        <end position="407"/>
    </location>
</feature>
<evidence type="ECO:0000256" key="1">
    <source>
        <dbReference type="ARBA" id="ARBA00004141"/>
    </source>
</evidence>